<dbReference type="GO" id="GO:0005886">
    <property type="term" value="C:plasma membrane"/>
    <property type="evidence" value="ECO:0007669"/>
    <property type="project" value="TreeGrafter"/>
</dbReference>
<feature type="domain" description="G-protein coupled receptors family 1 profile" evidence="9">
    <location>
        <begin position="59"/>
        <end position="255"/>
    </location>
</feature>
<organism evidence="12">
    <name type="scientific">Schistocephalus solidus</name>
    <name type="common">Tapeworm</name>
    <dbReference type="NCBI Taxonomy" id="70667"/>
    <lineage>
        <taxon>Eukaryota</taxon>
        <taxon>Metazoa</taxon>
        <taxon>Spiralia</taxon>
        <taxon>Lophotrochozoa</taxon>
        <taxon>Platyhelminthes</taxon>
        <taxon>Cestoda</taxon>
        <taxon>Eucestoda</taxon>
        <taxon>Diphyllobothriidea</taxon>
        <taxon>Diphyllobothriidae</taxon>
        <taxon>Schistocephalus</taxon>
    </lineage>
</organism>
<feature type="transmembrane region" description="Helical" evidence="8">
    <location>
        <begin position="49"/>
        <end position="67"/>
    </location>
</feature>
<evidence type="ECO:0000256" key="8">
    <source>
        <dbReference type="SAM" id="Phobius"/>
    </source>
</evidence>
<feature type="transmembrane region" description="Helical" evidence="8">
    <location>
        <begin position="159"/>
        <end position="183"/>
    </location>
</feature>
<dbReference type="Pfam" id="PF00001">
    <property type="entry name" value="7tm_1"/>
    <property type="match status" value="1"/>
</dbReference>
<dbReference type="EMBL" id="UYSU01034023">
    <property type="protein sequence ID" value="VDL93564.1"/>
    <property type="molecule type" value="Genomic_DNA"/>
</dbReference>
<protein>
    <submittedName>
        <fullName evidence="12">G_PROTEIN_RECEP_F1_2 domain-containing protein</fullName>
    </submittedName>
</protein>
<evidence type="ECO:0000256" key="2">
    <source>
        <dbReference type="ARBA" id="ARBA00022692"/>
    </source>
</evidence>
<dbReference type="SUPFAM" id="SSF81321">
    <property type="entry name" value="Family A G protein-coupled receptor-like"/>
    <property type="match status" value="1"/>
</dbReference>
<feature type="transmembrane region" description="Helical" evidence="8">
    <location>
        <begin position="117"/>
        <end position="138"/>
    </location>
</feature>
<dbReference type="WBParaSite" id="SSLN_0000741401-mRNA-1">
    <property type="protein sequence ID" value="SSLN_0000741401-mRNA-1"/>
    <property type="gene ID" value="SSLN_0000741401"/>
</dbReference>
<keyword evidence="4" id="KW-0297">G-protein coupled receptor</keyword>
<dbReference type="PROSITE" id="PS50262">
    <property type="entry name" value="G_PROTEIN_RECEP_F1_2"/>
    <property type="match status" value="1"/>
</dbReference>
<keyword evidence="2 8" id="KW-0812">Transmembrane</keyword>
<keyword evidence="6" id="KW-0675">Receptor</keyword>
<comment type="subcellular location">
    <subcellularLocation>
        <location evidence="1">Membrane</location>
        <topology evidence="1">Multi-pass membrane protein</topology>
    </subcellularLocation>
</comment>
<dbReference type="AlphaFoldDB" id="A0A183SSI1"/>
<dbReference type="Proteomes" id="UP000275846">
    <property type="component" value="Unassembled WGS sequence"/>
</dbReference>
<evidence type="ECO:0000313" key="11">
    <source>
        <dbReference type="Proteomes" id="UP000275846"/>
    </source>
</evidence>
<reference evidence="12" key="1">
    <citation type="submission" date="2016-06" db="UniProtKB">
        <authorList>
            <consortium name="WormBaseParasite"/>
        </authorList>
    </citation>
    <scope>IDENTIFICATION</scope>
</reference>
<dbReference type="PANTHER" id="PTHR45695:SF9">
    <property type="entry name" value="LEUCOKININ RECEPTOR"/>
    <property type="match status" value="1"/>
</dbReference>
<keyword evidence="5 8" id="KW-0472">Membrane</keyword>
<keyword evidence="3 8" id="KW-1133">Transmembrane helix</keyword>
<dbReference type="InterPro" id="IPR017452">
    <property type="entry name" value="GPCR_Rhodpsn_7TM"/>
</dbReference>
<evidence type="ECO:0000313" key="12">
    <source>
        <dbReference type="WBParaSite" id="SSLN_0000741401-mRNA-1"/>
    </source>
</evidence>
<evidence type="ECO:0000256" key="7">
    <source>
        <dbReference type="ARBA" id="ARBA00023224"/>
    </source>
</evidence>
<evidence type="ECO:0000313" key="10">
    <source>
        <dbReference type="EMBL" id="VDL93564.1"/>
    </source>
</evidence>
<proteinExistence type="predicted"/>
<dbReference type="STRING" id="70667.A0A183SSI1"/>
<accession>A0A183SSI1</accession>
<reference evidence="10 11" key="2">
    <citation type="submission" date="2018-11" db="EMBL/GenBank/DDBJ databases">
        <authorList>
            <consortium name="Pathogen Informatics"/>
        </authorList>
    </citation>
    <scope>NUCLEOTIDE SEQUENCE [LARGE SCALE GENOMIC DNA]</scope>
    <source>
        <strain evidence="10 11">NST_G2</strain>
    </source>
</reference>
<gene>
    <name evidence="10" type="ORF">SSLN_LOCUS7179</name>
</gene>
<evidence type="ECO:0000259" key="9">
    <source>
        <dbReference type="PROSITE" id="PS50262"/>
    </source>
</evidence>
<dbReference type="PRINTS" id="PR00237">
    <property type="entry name" value="GPCRRHODOPSN"/>
</dbReference>
<keyword evidence="7" id="KW-0807">Transducer</keyword>
<dbReference type="PANTHER" id="PTHR45695">
    <property type="entry name" value="LEUCOKININ RECEPTOR-RELATED"/>
    <property type="match status" value="1"/>
</dbReference>
<evidence type="ECO:0000256" key="5">
    <source>
        <dbReference type="ARBA" id="ARBA00023136"/>
    </source>
</evidence>
<keyword evidence="11" id="KW-1185">Reference proteome</keyword>
<dbReference type="Gene3D" id="1.20.1070.10">
    <property type="entry name" value="Rhodopsin 7-helix transmembrane proteins"/>
    <property type="match status" value="1"/>
</dbReference>
<feature type="transmembrane region" description="Helical" evidence="8">
    <location>
        <begin position="203"/>
        <end position="226"/>
    </location>
</feature>
<dbReference type="OrthoDB" id="10053194at2759"/>
<evidence type="ECO:0000256" key="1">
    <source>
        <dbReference type="ARBA" id="ARBA00004141"/>
    </source>
</evidence>
<evidence type="ECO:0000256" key="6">
    <source>
        <dbReference type="ARBA" id="ARBA00023170"/>
    </source>
</evidence>
<feature type="transmembrane region" description="Helical" evidence="8">
    <location>
        <begin position="79"/>
        <end position="105"/>
    </location>
</feature>
<dbReference type="InterPro" id="IPR000276">
    <property type="entry name" value="GPCR_Rhodpsn"/>
</dbReference>
<evidence type="ECO:0000256" key="3">
    <source>
        <dbReference type="ARBA" id="ARBA00022989"/>
    </source>
</evidence>
<dbReference type="GO" id="GO:0004930">
    <property type="term" value="F:G protein-coupled receptor activity"/>
    <property type="evidence" value="ECO:0007669"/>
    <property type="project" value="UniProtKB-KW"/>
</dbReference>
<name>A0A183SSI1_SCHSO</name>
<evidence type="ECO:0000256" key="4">
    <source>
        <dbReference type="ARBA" id="ARBA00023040"/>
    </source>
</evidence>
<sequence>MNFCPFECAEKATGADAISNESLVLLENTSFPSTDVFNLGMKIGITLPYIPLMVIALIGNSLVCFVIQNHLQHSVTNIFLFNLSITDILTTLAVIPITTVADVWLSYWPFGAAMCKLIPFIQCLTVTLTAFTHVLISCDRFVIVFRPLQRRRFLTLSRAKLIVGLIWLFAAIQAAPLAVVGYLQNGTYPRCAESWDAQRSQVYGLTLLGLQYFLPLILLICSYTTISLRLNSSNLRGNAGGSRIHVVARSKGKVR</sequence>